<keyword evidence="3" id="KW-1185">Reference proteome</keyword>
<reference evidence="2 3" key="1">
    <citation type="submission" date="2016-12" db="EMBL/GenBank/DDBJ databases">
        <title>Isolation and genomic insights into novel planktonic Zetaproteobacteria from stratified waters of the Chesapeake Bay.</title>
        <authorList>
            <person name="McAllister S.M."/>
            <person name="Kato S."/>
            <person name="Chan C.S."/>
            <person name="Chiu B.K."/>
            <person name="Field E.K."/>
        </authorList>
    </citation>
    <scope>NUCLEOTIDE SEQUENCE [LARGE SCALE GENOMIC DNA]</scope>
    <source>
        <strain evidence="2 3">CP-8</strain>
    </source>
</reference>
<evidence type="ECO:0000313" key="3">
    <source>
        <dbReference type="Proteomes" id="UP000231637"/>
    </source>
</evidence>
<keyword evidence="1" id="KW-1133">Transmembrane helix</keyword>
<organism evidence="2 3">
    <name type="scientific">Mariprofundus ferrinatatus</name>
    <dbReference type="NCBI Taxonomy" id="1921087"/>
    <lineage>
        <taxon>Bacteria</taxon>
        <taxon>Pseudomonadati</taxon>
        <taxon>Pseudomonadota</taxon>
        <taxon>Candidatius Mariprofundia</taxon>
        <taxon>Mariprofundales</taxon>
        <taxon>Mariprofundaceae</taxon>
        <taxon>Mariprofundus</taxon>
    </lineage>
</organism>
<gene>
    <name evidence="2" type="ORF">Ga0123462_1616</name>
</gene>
<proteinExistence type="predicted"/>
<dbReference type="RefSeq" id="WP_157821317.1">
    <property type="nucleotide sequence ID" value="NZ_CP018800.1"/>
</dbReference>
<protein>
    <submittedName>
        <fullName evidence="2">Uncharacterized protein</fullName>
    </submittedName>
</protein>
<feature type="transmembrane region" description="Helical" evidence="1">
    <location>
        <begin position="23"/>
        <end position="43"/>
    </location>
</feature>
<evidence type="ECO:0000313" key="2">
    <source>
        <dbReference type="EMBL" id="ATX82474.1"/>
    </source>
</evidence>
<name>A0A2K8LC49_9PROT</name>
<dbReference type="PROSITE" id="PS51257">
    <property type="entry name" value="PROKAR_LIPOPROTEIN"/>
    <property type="match status" value="1"/>
</dbReference>
<dbReference type="AlphaFoldDB" id="A0A2K8LC49"/>
<dbReference type="EMBL" id="CP018800">
    <property type="protein sequence ID" value="ATX82474.1"/>
    <property type="molecule type" value="Genomic_DNA"/>
</dbReference>
<keyword evidence="1" id="KW-0812">Transmembrane</keyword>
<dbReference type="KEGG" id="mfn:Ga0123462_1616"/>
<evidence type="ECO:0000256" key="1">
    <source>
        <dbReference type="SAM" id="Phobius"/>
    </source>
</evidence>
<dbReference type="Proteomes" id="UP000231637">
    <property type="component" value="Chromosome"/>
</dbReference>
<sequence length="57" mass="6217">MMRNPGPLAPLCMTAAFITPPVWAVWFLVAACLILAIAIFKLLGLPADHLNVTDRLK</sequence>
<accession>A0A2K8LC49</accession>
<keyword evidence="1" id="KW-0472">Membrane</keyword>